<dbReference type="Gene3D" id="1.20.1080.10">
    <property type="entry name" value="Glycerol uptake facilitator protein"/>
    <property type="match status" value="1"/>
</dbReference>
<evidence type="ECO:0000313" key="7">
    <source>
        <dbReference type="Proteomes" id="UP001187192"/>
    </source>
</evidence>
<dbReference type="PRINTS" id="PR00783">
    <property type="entry name" value="MINTRINSICP"/>
</dbReference>
<dbReference type="InterPro" id="IPR044226">
    <property type="entry name" value="SIP2-1-like"/>
</dbReference>
<evidence type="ECO:0000256" key="4">
    <source>
        <dbReference type="ARBA" id="ARBA00023136"/>
    </source>
</evidence>
<dbReference type="Proteomes" id="UP001187192">
    <property type="component" value="Unassembled WGS sequence"/>
</dbReference>
<dbReference type="PANTHER" id="PTHR47720:SF1">
    <property type="entry name" value="AQUAPORIN SIP2-1-RELATED"/>
    <property type="match status" value="1"/>
</dbReference>
<evidence type="ECO:0000256" key="1">
    <source>
        <dbReference type="ARBA" id="ARBA00004141"/>
    </source>
</evidence>
<sequence>MGGFGLLFSDFSVSFMWVGSGVLIKMFVYNFLGFGHEPLGEVIRCSLSILNMFFFAFLYNITRGGSYNPLTVLASAISGDFRKFLFTVGARIPAQYNDWDMLLLELSTPCSGNSSVFKSLNTKVVGSITGVWLIIEIFPDIGLGPRLKVDIHRGALTEGLLTFVIVTISLGLARKIPGSFVMKTWISSVSKLTLHILGSDLTGGCMNPASVMGWAYARGDHITKEHILVYWLAPIEATLLAVWTFRLIFPQKEEKVNKTKSE</sequence>
<feature type="transmembrane region" description="Helical" evidence="5">
    <location>
        <begin position="15"/>
        <end position="35"/>
    </location>
</feature>
<dbReference type="InterPro" id="IPR023271">
    <property type="entry name" value="Aquaporin-like"/>
</dbReference>
<accession>A0AA88J7Q4</accession>
<evidence type="ECO:0008006" key="8">
    <source>
        <dbReference type="Google" id="ProtNLM"/>
    </source>
</evidence>
<keyword evidence="4 5" id="KW-0472">Membrane</keyword>
<feature type="transmembrane region" description="Helical" evidence="5">
    <location>
        <begin position="42"/>
        <end position="61"/>
    </location>
</feature>
<dbReference type="InterPro" id="IPR000425">
    <property type="entry name" value="MIP"/>
</dbReference>
<protein>
    <recommendedName>
        <fullName evidence="8">Aquaporin SIP2-1</fullName>
    </recommendedName>
</protein>
<evidence type="ECO:0000256" key="2">
    <source>
        <dbReference type="ARBA" id="ARBA00022692"/>
    </source>
</evidence>
<dbReference type="GO" id="GO:0015267">
    <property type="term" value="F:channel activity"/>
    <property type="evidence" value="ECO:0007669"/>
    <property type="project" value="InterPro"/>
</dbReference>
<keyword evidence="7" id="KW-1185">Reference proteome</keyword>
<organism evidence="6 7">
    <name type="scientific">Ficus carica</name>
    <name type="common">Common fig</name>
    <dbReference type="NCBI Taxonomy" id="3494"/>
    <lineage>
        <taxon>Eukaryota</taxon>
        <taxon>Viridiplantae</taxon>
        <taxon>Streptophyta</taxon>
        <taxon>Embryophyta</taxon>
        <taxon>Tracheophyta</taxon>
        <taxon>Spermatophyta</taxon>
        <taxon>Magnoliopsida</taxon>
        <taxon>eudicotyledons</taxon>
        <taxon>Gunneridae</taxon>
        <taxon>Pentapetalae</taxon>
        <taxon>rosids</taxon>
        <taxon>fabids</taxon>
        <taxon>Rosales</taxon>
        <taxon>Moraceae</taxon>
        <taxon>Ficeae</taxon>
        <taxon>Ficus</taxon>
    </lineage>
</organism>
<evidence type="ECO:0000313" key="6">
    <source>
        <dbReference type="EMBL" id="GMN67413.1"/>
    </source>
</evidence>
<evidence type="ECO:0000256" key="5">
    <source>
        <dbReference type="SAM" id="Phobius"/>
    </source>
</evidence>
<feature type="transmembrane region" description="Helical" evidence="5">
    <location>
        <begin position="155"/>
        <end position="173"/>
    </location>
</feature>
<dbReference type="GO" id="GO:0016020">
    <property type="term" value="C:membrane"/>
    <property type="evidence" value="ECO:0007669"/>
    <property type="project" value="UniProtKB-SubCell"/>
</dbReference>
<gene>
    <name evidence="6" type="ORF">TIFTF001_036472</name>
</gene>
<keyword evidence="2 5" id="KW-0812">Transmembrane</keyword>
<comment type="caution">
    <text evidence="6">The sequence shown here is derived from an EMBL/GenBank/DDBJ whole genome shotgun (WGS) entry which is preliminary data.</text>
</comment>
<keyword evidence="3 5" id="KW-1133">Transmembrane helix</keyword>
<evidence type="ECO:0000256" key="3">
    <source>
        <dbReference type="ARBA" id="ARBA00022989"/>
    </source>
</evidence>
<comment type="subcellular location">
    <subcellularLocation>
        <location evidence="1">Membrane</location>
        <topology evidence="1">Multi-pass membrane protein</topology>
    </subcellularLocation>
</comment>
<name>A0AA88J7Q4_FICCA</name>
<dbReference type="PANTHER" id="PTHR47720">
    <property type="entry name" value="AQUAPORIN SIP2-1-RELATED"/>
    <property type="match status" value="1"/>
</dbReference>
<feature type="transmembrane region" description="Helical" evidence="5">
    <location>
        <begin position="228"/>
        <end position="249"/>
    </location>
</feature>
<reference evidence="6" key="1">
    <citation type="submission" date="2023-07" db="EMBL/GenBank/DDBJ databases">
        <title>draft genome sequence of fig (Ficus carica).</title>
        <authorList>
            <person name="Takahashi T."/>
            <person name="Nishimura K."/>
        </authorList>
    </citation>
    <scope>NUCLEOTIDE SEQUENCE</scope>
</reference>
<dbReference type="EMBL" id="BTGU01000447">
    <property type="protein sequence ID" value="GMN67413.1"/>
    <property type="molecule type" value="Genomic_DNA"/>
</dbReference>
<dbReference type="SUPFAM" id="SSF81338">
    <property type="entry name" value="Aquaporin-like"/>
    <property type="match status" value="1"/>
</dbReference>
<proteinExistence type="predicted"/>
<dbReference type="AlphaFoldDB" id="A0AA88J7Q4"/>